<dbReference type="GO" id="GO:0016020">
    <property type="term" value="C:membrane"/>
    <property type="evidence" value="ECO:0007669"/>
    <property type="project" value="InterPro"/>
</dbReference>
<gene>
    <name evidence="3" type="ORF">KGA66_22010</name>
</gene>
<evidence type="ECO:0000256" key="1">
    <source>
        <dbReference type="SAM" id="MobiDB-lite"/>
    </source>
</evidence>
<protein>
    <submittedName>
        <fullName evidence="3">FMN-binding protein</fullName>
    </submittedName>
</protein>
<dbReference type="InterPro" id="IPR007329">
    <property type="entry name" value="FMN-bd"/>
</dbReference>
<dbReference type="RefSeq" id="WP_211470117.1">
    <property type="nucleotide sequence ID" value="NZ_JAGSXH010000098.1"/>
</dbReference>
<dbReference type="Proteomes" id="UP000677913">
    <property type="component" value="Unassembled WGS sequence"/>
</dbReference>
<evidence type="ECO:0000313" key="3">
    <source>
        <dbReference type="EMBL" id="MBS2965743.1"/>
    </source>
</evidence>
<proteinExistence type="predicted"/>
<evidence type="ECO:0000259" key="2">
    <source>
        <dbReference type="SMART" id="SM00900"/>
    </source>
</evidence>
<dbReference type="GO" id="GO:0010181">
    <property type="term" value="F:FMN binding"/>
    <property type="evidence" value="ECO:0007669"/>
    <property type="project" value="InterPro"/>
</dbReference>
<accession>A0A8J7WNM5</accession>
<keyword evidence="4" id="KW-1185">Reference proteome</keyword>
<reference evidence="3" key="1">
    <citation type="submission" date="2021-04" db="EMBL/GenBank/DDBJ databases">
        <title>Genome based classification of Actinospica acidithermotolerans sp. nov., an actinobacterium isolated from an Indonesian hot spring.</title>
        <authorList>
            <person name="Kusuma A.B."/>
            <person name="Putra K.E."/>
            <person name="Nafisah S."/>
            <person name="Loh J."/>
            <person name="Nouioui I."/>
            <person name="Goodfellow M."/>
        </authorList>
    </citation>
    <scope>NUCLEOTIDE SEQUENCE</scope>
    <source>
        <strain evidence="3">DSM 45618</strain>
    </source>
</reference>
<dbReference type="AlphaFoldDB" id="A0A8J7WNM5"/>
<feature type="compositionally biased region" description="Low complexity" evidence="1">
    <location>
        <begin position="47"/>
        <end position="81"/>
    </location>
</feature>
<dbReference type="SMART" id="SM00900">
    <property type="entry name" value="FMN_bind"/>
    <property type="match status" value="1"/>
</dbReference>
<organism evidence="3 4">
    <name type="scientific">Actinocrinis puniceicyclus</name>
    <dbReference type="NCBI Taxonomy" id="977794"/>
    <lineage>
        <taxon>Bacteria</taxon>
        <taxon>Bacillati</taxon>
        <taxon>Actinomycetota</taxon>
        <taxon>Actinomycetes</taxon>
        <taxon>Catenulisporales</taxon>
        <taxon>Actinospicaceae</taxon>
        <taxon>Actinocrinis</taxon>
    </lineage>
</organism>
<comment type="caution">
    <text evidence="3">The sequence shown here is derived from an EMBL/GenBank/DDBJ whole genome shotgun (WGS) entry which is preliminary data.</text>
</comment>
<evidence type="ECO:0000313" key="4">
    <source>
        <dbReference type="Proteomes" id="UP000677913"/>
    </source>
</evidence>
<dbReference type="EMBL" id="JAGSXH010000098">
    <property type="protein sequence ID" value="MBS2965743.1"/>
    <property type="molecule type" value="Genomic_DNA"/>
</dbReference>
<name>A0A8J7WNM5_9ACTN</name>
<sequence length="172" mass="16997">MRRAIVAGTATVSGVVLLLGLKPHSGTVAAQGAAQFSIGSASAPASSAPAAASSAPATAGGQPSAGAASPSAAPKAPASSGTKVITGVAADTRYGPVQLQVTFSGKKITSIRVLQYPTESYRDQQINSYALPLLNQEAMSAQSANIDVVSGATYTSDGYAQSLQSAIDKSGV</sequence>
<feature type="region of interest" description="Disordered" evidence="1">
    <location>
        <begin position="47"/>
        <end position="82"/>
    </location>
</feature>
<feature type="domain" description="FMN-binding" evidence="2">
    <location>
        <begin position="93"/>
        <end position="170"/>
    </location>
</feature>
<dbReference type="Pfam" id="PF04205">
    <property type="entry name" value="FMN_bind"/>
    <property type="match status" value="1"/>
</dbReference>
<dbReference type="Gene3D" id="3.90.1010.20">
    <property type="match status" value="1"/>
</dbReference>